<dbReference type="InterPro" id="IPR010679">
    <property type="entry name" value="DUF1254"/>
</dbReference>
<dbReference type="PANTHER" id="PTHR36509:SF2">
    <property type="entry name" value="BLL3101 PROTEIN"/>
    <property type="match status" value="1"/>
</dbReference>
<evidence type="ECO:0000256" key="1">
    <source>
        <dbReference type="SAM" id="SignalP"/>
    </source>
</evidence>
<dbReference type="Proteomes" id="UP001190466">
    <property type="component" value="Chromosome"/>
</dbReference>
<feature type="signal peptide" evidence="1">
    <location>
        <begin position="1"/>
        <end position="34"/>
    </location>
</feature>
<dbReference type="Pfam" id="PF06863">
    <property type="entry name" value="DUF1254"/>
    <property type="match status" value="1"/>
</dbReference>
<feature type="chain" id="PRO_5045671102" evidence="1">
    <location>
        <begin position="35"/>
        <end position="491"/>
    </location>
</feature>
<dbReference type="Gene3D" id="2.60.120.600">
    <property type="entry name" value="Domain of unknown function DUF1214, C-terminal domain"/>
    <property type="match status" value="1"/>
</dbReference>
<evidence type="ECO:0000313" key="5">
    <source>
        <dbReference type="Proteomes" id="UP001190466"/>
    </source>
</evidence>
<accession>A0ABM9MD26</accession>
<name>A0ABM9MD26_9MYCO</name>
<evidence type="ECO:0000259" key="3">
    <source>
        <dbReference type="Pfam" id="PF06863"/>
    </source>
</evidence>
<feature type="domain" description="DUF1214" evidence="2">
    <location>
        <begin position="368"/>
        <end position="474"/>
    </location>
</feature>
<dbReference type="EMBL" id="OY726395">
    <property type="protein sequence ID" value="CAJ1582270.1"/>
    <property type="molecule type" value="Genomic_DNA"/>
</dbReference>
<feature type="domain" description="DUF1254" evidence="3">
    <location>
        <begin position="94"/>
        <end position="226"/>
    </location>
</feature>
<dbReference type="InterPro" id="IPR010621">
    <property type="entry name" value="DUF1214"/>
</dbReference>
<dbReference type="InterPro" id="IPR037049">
    <property type="entry name" value="DUF1214_C_sf"/>
</dbReference>
<evidence type="ECO:0000259" key="2">
    <source>
        <dbReference type="Pfam" id="PF06742"/>
    </source>
</evidence>
<proteinExistence type="predicted"/>
<keyword evidence="5" id="KW-1185">Reference proteome</keyword>
<gene>
    <name evidence="4" type="ORF">MU0050_001996</name>
</gene>
<dbReference type="Pfam" id="PF06742">
    <property type="entry name" value="DUF1214"/>
    <property type="match status" value="1"/>
</dbReference>
<organism evidence="4 5">
    <name type="scientific">[Mycobacterium] wendilense</name>
    <dbReference type="NCBI Taxonomy" id="3064284"/>
    <lineage>
        <taxon>Bacteria</taxon>
        <taxon>Bacillati</taxon>
        <taxon>Actinomycetota</taxon>
        <taxon>Actinomycetes</taxon>
        <taxon>Mycobacteriales</taxon>
        <taxon>Mycobacteriaceae</taxon>
        <taxon>Mycolicibacter</taxon>
    </lineage>
</organism>
<dbReference type="PANTHER" id="PTHR36509">
    <property type="entry name" value="BLL3101 PROTEIN"/>
    <property type="match status" value="1"/>
</dbReference>
<evidence type="ECO:0000313" key="4">
    <source>
        <dbReference type="EMBL" id="CAJ1582270.1"/>
    </source>
</evidence>
<dbReference type="SUPFAM" id="SSF160935">
    <property type="entry name" value="VPA0735-like"/>
    <property type="match status" value="1"/>
</dbReference>
<keyword evidence="1" id="KW-0732">Signal</keyword>
<reference evidence="4 5" key="1">
    <citation type="submission" date="2023-08" db="EMBL/GenBank/DDBJ databases">
        <authorList>
            <person name="Folkvardsen B D."/>
            <person name="Norman A."/>
        </authorList>
    </citation>
    <scope>NUCLEOTIDE SEQUENCE [LARGE SCALE GENOMIC DNA]</scope>
    <source>
        <strain evidence="4 5">Mu0050</strain>
    </source>
</reference>
<dbReference type="InterPro" id="IPR037050">
    <property type="entry name" value="DUF1254_sf"/>
</dbReference>
<dbReference type="RefSeq" id="WP_316516367.1">
    <property type="nucleotide sequence ID" value="NZ_OY726395.1"/>
</dbReference>
<protein>
    <submittedName>
        <fullName evidence="4">DUF1254 domain-containing protein</fullName>
    </submittedName>
</protein>
<sequence>MGERTELSMVMKWMGRRAKAAAAVASMLALVATAACSSGDGQRETGTSPGMETGDVDLAAAVQAYVYTYPLVSVEVTRRQSTNVAAPAPGAAPMNQLAHLAFLPDASFTGVVRPNVDTLYTSMFFDVSEEPLIVGVPPMGERYHLFPLLDMWTNIDAAPGTRTIEDAGAGYEFAIVGPDWEGDLPAGVHEYRPATDAGWMIGRIQVDGPEDVPAVVDLQNAMTVVPLSAYGTAYQPPTSTDLRQDWPVDQEVARHIHDLTPQQYWDVYYSALSHDQPRPGDQAVLDQLAAIGWSPAERLDLAALPADTRAVWEQAWPEALRQIEIDLGSEEVNGWRIARTDMGDYGTNYAARAVVAHGGLGANLPADAVYPAGRVDAAGDQLNGDNAYVLRFAADEVPPVRAFWSLTLYDERGFFVDNPADRYALRGERLTANPDGSVDIYVQSQSPGPDKEANWLPAPDSGDFNLMLRLYWPEAPIVDGDWNPPTVVRQG</sequence>
<dbReference type="Gene3D" id="2.60.40.1610">
    <property type="entry name" value="Domain of unknown function DUF1254"/>
    <property type="match status" value="1"/>
</dbReference>